<dbReference type="Gene3D" id="1.10.420.10">
    <property type="entry name" value="Peroxidase, domain 2"/>
    <property type="match status" value="1"/>
</dbReference>
<keyword evidence="6 8" id="KW-0560">Oxidoreductase</keyword>
<dbReference type="EC" id="1.11.1.-" evidence="8"/>
<feature type="domain" description="Plant heme peroxidase family profile" evidence="10">
    <location>
        <begin position="71"/>
        <end position="282"/>
    </location>
</feature>
<dbReference type="InterPro" id="IPR010255">
    <property type="entry name" value="Haem_peroxidase_sf"/>
</dbReference>
<reference evidence="11" key="1">
    <citation type="submission" date="2021-06" db="EMBL/GenBank/DDBJ databases">
        <authorList>
            <person name="Kallberg Y."/>
            <person name="Tangrot J."/>
            <person name="Rosling A."/>
        </authorList>
    </citation>
    <scope>NUCLEOTIDE SEQUENCE</scope>
    <source>
        <strain evidence="11">AZ414A</strain>
    </source>
</reference>
<dbReference type="GO" id="GO:0000302">
    <property type="term" value="P:response to reactive oxygen species"/>
    <property type="evidence" value="ECO:0007669"/>
    <property type="project" value="TreeGrafter"/>
</dbReference>
<dbReference type="PRINTS" id="PR00458">
    <property type="entry name" value="PEROXIDASE"/>
</dbReference>
<dbReference type="PRINTS" id="PR00459">
    <property type="entry name" value="ASPEROXIDASE"/>
</dbReference>
<dbReference type="Proteomes" id="UP000789706">
    <property type="component" value="Unassembled WGS sequence"/>
</dbReference>
<dbReference type="SUPFAM" id="SSF48113">
    <property type="entry name" value="Heme-dependent peroxidases"/>
    <property type="match status" value="1"/>
</dbReference>
<gene>
    <name evidence="11" type="ORF">DEBURN_LOCUS1541</name>
</gene>
<keyword evidence="7" id="KW-0408">Iron</keyword>
<dbReference type="PROSITE" id="PS00436">
    <property type="entry name" value="PEROXIDASE_2"/>
    <property type="match status" value="1"/>
</dbReference>
<dbReference type="InterPro" id="IPR019794">
    <property type="entry name" value="Peroxidases_AS"/>
</dbReference>
<evidence type="ECO:0000313" key="12">
    <source>
        <dbReference type="Proteomes" id="UP000789706"/>
    </source>
</evidence>
<dbReference type="AlphaFoldDB" id="A0A9N8V720"/>
<comment type="caution">
    <text evidence="11">The sequence shown here is derived from an EMBL/GenBank/DDBJ whole genome shotgun (WGS) entry which is preliminary data.</text>
</comment>
<evidence type="ECO:0000256" key="4">
    <source>
        <dbReference type="ARBA" id="ARBA00022617"/>
    </source>
</evidence>
<evidence type="ECO:0000256" key="5">
    <source>
        <dbReference type="ARBA" id="ARBA00022723"/>
    </source>
</evidence>
<dbReference type="PROSITE" id="PS50873">
    <property type="entry name" value="PEROXIDASE_4"/>
    <property type="match status" value="1"/>
</dbReference>
<evidence type="ECO:0000256" key="9">
    <source>
        <dbReference type="SAM" id="MobiDB-lite"/>
    </source>
</evidence>
<dbReference type="Gene3D" id="1.10.520.10">
    <property type="match status" value="1"/>
</dbReference>
<keyword evidence="5" id="KW-0479">Metal-binding</keyword>
<dbReference type="InterPro" id="IPR044831">
    <property type="entry name" value="Ccp1-like"/>
</dbReference>
<dbReference type="GO" id="GO:0042744">
    <property type="term" value="P:hydrogen peroxide catabolic process"/>
    <property type="evidence" value="ECO:0007669"/>
    <property type="project" value="TreeGrafter"/>
</dbReference>
<dbReference type="FunFam" id="1.10.520.10:FF:000005">
    <property type="entry name" value="Cytochrome c peroxidase"/>
    <property type="match status" value="1"/>
</dbReference>
<evidence type="ECO:0000313" key="11">
    <source>
        <dbReference type="EMBL" id="CAG8442355.1"/>
    </source>
</evidence>
<sequence>MSTPGDYDAVRTDIKAIIPNPDWDDKSLGPLFVRLAWHASGTFDKYSCTGGSAGATMRFSIEANDPANAGLEHARAFLEPIKQKHPWISYADLWTLAGVVSVEFMNGPVVPWKPGRKDVNDDKKVPPNGRLPDASQGEKHIRHVFSRMGFNDRQTVALIGAHSLGRCHKDRSGYEGPWTHTPTRFTNQFFIRLLKENWTENIVNNQLQYNNEGGRLMMLPADLALRDDEKFREIVEIYAKNKDEFFNDFAEAFGKLLELGVDRSNDCYQENKDKKRESPRASLQNRLKPNQDYQNSIILKN</sequence>
<dbReference type="InterPro" id="IPR002207">
    <property type="entry name" value="Peroxidase_I"/>
</dbReference>
<comment type="similarity">
    <text evidence="2">Belongs to the peroxidase family. Cytochrome c peroxidase subfamily.</text>
</comment>
<dbReference type="PANTHER" id="PTHR31356:SF36">
    <property type="entry name" value="L-ASCORBATE PEROXIDASE 3"/>
    <property type="match status" value="1"/>
</dbReference>
<evidence type="ECO:0000259" key="10">
    <source>
        <dbReference type="PROSITE" id="PS50873"/>
    </source>
</evidence>
<dbReference type="GO" id="GO:0046872">
    <property type="term" value="F:metal ion binding"/>
    <property type="evidence" value="ECO:0007669"/>
    <property type="project" value="UniProtKB-UniRule"/>
</dbReference>
<keyword evidence="4" id="KW-0349">Heme</keyword>
<keyword evidence="3 8" id="KW-0575">Peroxidase</keyword>
<dbReference type="PANTHER" id="PTHR31356">
    <property type="entry name" value="THYLAKOID LUMENAL 29 KDA PROTEIN, CHLOROPLASTIC-RELATED"/>
    <property type="match status" value="1"/>
</dbReference>
<dbReference type="FunFam" id="1.10.420.10:FF:000009">
    <property type="entry name" value="Ascorbate peroxidase"/>
    <property type="match status" value="1"/>
</dbReference>
<feature type="region of interest" description="Disordered" evidence="9">
    <location>
        <begin position="115"/>
        <end position="136"/>
    </location>
</feature>
<evidence type="ECO:0000256" key="7">
    <source>
        <dbReference type="ARBA" id="ARBA00023004"/>
    </source>
</evidence>
<dbReference type="OrthoDB" id="2859658at2759"/>
<accession>A0A9N8V720</accession>
<feature type="compositionally biased region" description="Basic and acidic residues" evidence="9">
    <location>
        <begin position="115"/>
        <end position="125"/>
    </location>
</feature>
<name>A0A9N8V720_9GLOM</name>
<dbReference type="EMBL" id="CAJVPK010000069">
    <property type="protein sequence ID" value="CAG8442355.1"/>
    <property type="molecule type" value="Genomic_DNA"/>
</dbReference>
<protein>
    <recommendedName>
        <fullName evidence="8">Peroxidase</fullName>
        <ecNumber evidence="8">1.11.1.-</ecNumber>
    </recommendedName>
</protein>
<organism evidence="11 12">
    <name type="scientific">Diversispora eburnea</name>
    <dbReference type="NCBI Taxonomy" id="1213867"/>
    <lineage>
        <taxon>Eukaryota</taxon>
        <taxon>Fungi</taxon>
        <taxon>Fungi incertae sedis</taxon>
        <taxon>Mucoromycota</taxon>
        <taxon>Glomeromycotina</taxon>
        <taxon>Glomeromycetes</taxon>
        <taxon>Diversisporales</taxon>
        <taxon>Diversisporaceae</taxon>
        <taxon>Diversispora</taxon>
    </lineage>
</organism>
<dbReference type="GO" id="GO:0020037">
    <property type="term" value="F:heme binding"/>
    <property type="evidence" value="ECO:0007669"/>
    <property type="project" value="UniProtKB-UniRule"/>
</dbReference>
<evidence type="ECO:0000256" key="2">
    <source>
        <dbReference type="ARBA" id="ARBA00005997"/>
    </source>
</evidence>
<evidence type="ECO:0000256" key="1">
    <source>
        <dbReference type="ARBA" id="ARBA00003917"/>
    </source>
</evidence>
<comment type="function">
    <text evidence="1">Destroys radicals which are normally produced within the cells and which are toxic to biological systems.</text>
</comment>
<evidence type="ECO:0000256" key="6">
    <source>
        <dbReference type="ARBA" id="ARBA00023002"/>
    </source>
</evidence>
<dbReference type="GO" id="GO:0034599">
    <property type="term" value="P:cellular response to oxidative stress"/>
    <property type="evidence" value="ECO:0007669"/>
    <property type="project" value="InterPro"/>
</dbReference>
<dbReference type="InterPro" id="IPR002016">
    <property type="entry name" value="Haem_peroxidase"/>
</dbReference>
<evidence type="ECO:0000256" key="8">
    <source>
        <dbReference type="RuleBase" id="RU363051"/>
    </source>
</evidence>
<evidence type="ECO:0000256" key="3">
    <source>
        <dbReference type="ARBA" id="ARBA00022559"/>
    </source>
</evidence>
<dbReference type="Pfam" id="PF00141">
    <property type="entry name" value="peroxidase"/>
    <property type="match status" value="1"/>
</dbReference>
<keyword evidence="12" id="KW-1185">Reference proteome</keyword>
<dbReference type="GO" id="GO:0004601">
    <property type="term" value="F:peroxidase activity"/>
    <property type="evidence" value="ECO:0007669"/>
    <property type="project" value="UniProtKB-KW"/>
</dbReference>
<dbReference type="CDD" id="cd00691">
    <property type="entry name" value="ascorbate_peroxidase"/>
    <property type="match status" value="1"/>
</dbReference>
<proteinExistence type="inferred from homology"/>